<proteinExistence type="predicted"/>
<name>A0ABW7CFS4_9CYAN</name>
<dbReference type="InterPro" id="IPR003781">
    <property type="entry name" value="CoA-bd"/>
</dbReference>
<organism evidence="4 5">
    <name type="scientific">Limnothrix redekei LRLZ20PSL1</name>
    <dbReference type="NCBI Taxonomy" id="3112953"/>
    <lineage>
        <taxon>Bacteria</taxon>
        <taxon>Bacillati</taxon>
        <taxon>Cyanobacteriota</taxon>
        <taxon>Cyanophyceae</taxon>
        <taxon>Pseudanabaenales</taxon>
        <taxon>Pseudanabaenaceae</taxon>
        <taxon>Limnothrix</taxon>
    </lineage>
</organism>
<accession>A0ABW7CFS4</accession>
<feature type="domain" description="CoA-binding" evidence="3">
    <location>
        <begin position="2"/>
        <end position="99"/>
    </location>
</feature>
<protein>
    <submittedName>
        <fullName evidence="4">CoA-binding protein</fullName>
    </submittedName>
</protein>
<dbReference type="PANTHER" id="PTHR11117:SF2">
    <property type="entry name" value="SUCCINATE--COA LIGASE [ADP_GDP-FORMING] SUBUNIT ALPHA, MITOCHONDRIAL"/>
    <property type="match status" value="1"/>
</dbReference>
<keyword evidence="2" id="KW-0547">Nucleotide-binding</keyword>
<sequence>MRLTPNTKVLICGIAEPLAIAHVPLMRDYGTQVLAGVSPGEGGRSINEIPVFDLVEEAIATVGPIDVVIVFSPAYAAVDAALEAIAAGIRQVVMVSAGVPPLDMVRLVRRAEATDTLVLGPNCPGIIVPGQVLLGLHPAECYQPGSIGIVSRCSTLAYEVALQLTRAGFGQSIAACIGADRVVGSSLLQWLQMLDEDDRTEAIVLIGEVSGDGELRAARYIAETIDKPVIAYIAGHFAPVNRSIGHANQIVASRTELGKRGKTDVATKVAALKAAKVRVADRPSKIPELLQRALNTKAKAPSAK</sequence>
<dbReference type="Gene3D" id="3.40.50.261">
    <property type="entry name" value="Succinyl-CoA synthetase domains"/>
    <property type="match status" value="1"/>
</dbReference>
<reference evidence="5" key="1">
    <citation type="journal article" date="2024" name="Algal Res.">
        <title>Biochemical, toxicological and genomic investigation of a high-biomass producing Limnothrix strain isolated from Italian shallow drinking water reservoir.</title>
        <authorList>
            <person name="Simonazzi M."/>
            <person name="Shishido T.K."/>
            <person name="Delbaje E."/>
            <person name="Wahlsten M."/>
            <person name="Fewer D.P."/>
            <person name="Sivonen K."/>
            <person name="Pezzolesi L."/>
            <person name="Pistocchi R."/>
        </authorList>
    </citation>
    <scope>NUCLEOTIDE SEQUENCE [LARGE SCALE GENOMIC DNA]</scope>
    <source>
        <strain evidence="5">LRLZ20PSL1</strain>
    </source>
</reference>
<dbReference type="PIRSF" id="PIRSF001553">
    <property type="entry name" value="SucCS_alpha"/>
    <property type="match status" value="1"/>
</dbReference>
<dbReference type="SUPFAM" id="SSF51735">
    <property type="entry name" value="NAD(P)-binding Rossmann-fold domains"/>
    <property type="match status" value="1"/>
</dbReference>
<dbReference type="PRINTS" id="PR01798">
    <property type="entry name" value="SCOASYNTHASE"/>
</dbReference>
<dbReference type="Proteomes" id="UP001604335">
    <property type="component" value="Unassembled WGS sequence"/>
</dbReference>
<evidence type="ECO:0000256" key="2">
    <source>
        <dbReference type="ARBA" id="ARBA00022741"/>
    </source>
</evidence>
<dbReference type="InterPro" id="IPR005811">
    <property type="entry name" value="SUCC_ACL_C"/>
</dbReference>
<evidence type="ECO:0000256" key="1">
    <source>
        <dbReference type="ARBA" id="ARBA00022598"/>
    </source>
</evidence>
<dbReference type="InterPro" id="IPR036291">
    <property type="entry name" value="NAD(P)-bd_dom_sf"/>
</dbReference>
<evidence type="ECO:0000313" key="4">
    <source>
        <dbReference type="EMBL" id="MFG3818928.1"/>
    </source>
</evidence>
<evidence type="ECO:0000259" key="3">
    <source>
        <dbReference type="SMART" id="SM00881"/>
    </source>
</evidence>
<dbReference type="RefSeq" id="WP_393014557.1">
    <property type="nucleotide sequence ID" value="NZ_JAZAQF010000086.1"/>
</dbReference>
<gene>
    <name evidence="4" type="ORF">VPK24_14885</name>
</gene>
<dbReference type="EMBL" id="JAZAQF010000086">
    <property type="protein sequence ID" value="MFG3818928.1"/>
    <property type="molecule type" value="Genomic_DNA"/>
</dbReference>
<dbReference type="InterPro" id="IPR005810">
    <property type="entry name" value="CoA_lig_alpha"/>
</dbReference>
<dbReference type="PANTHER" id="PTHR11117">
    <property type="entry name" value="SUCCINYL-COA LIGASE SUBUNIT ALPHA"/>
    <property type="match status" value="1"/>
</dbReference>
<dbReference type="Pfam" id="PF02629">
    <property type="entry name" value="CoA_binding"/>
    <property type="match status" value="1"/>
</dbReference>
<dbReference type="Gene3D" id="3.40.50.720">
    <property type="entry name" value="NAD(P)-binding Rossmann-like Domain"/>
    <property type="match status" value="1"/>
</dbReference>
<dbReference type="SMART" id="SM00881">
    <property type="entry name" value="CoA_binding"/>
    <property type="match status" value="1"/>
</dbReference>
<dbReference type="InterPro" id="IPR016102">
    <property type="entry name" value="Succinyl-CoA_synth-like"/>
</dbReference>
<keyword evidence="5" id="KW-1185">Reference proteome</keyword>
<evidence type="ECO:0000313" key="5">
    <source>
        <dbReference type="Proteomes" id="UP001604335"/>
    </source>
</evidence>
<dbReference type="Pfam" id="PF00549">
    <property type="entry name" value="Ligase_CoA"/>
    <property type="match status" value="1"/>
</dbReference>
<comment type="caution">
    <text evidence="4">The sequence shown here is derived from an EMBL/GenBank/DDBJ whole genome shotgun (WGS) entry which is preliminary data.</text>
</comment>
<keyword evidence="1" id="KW-0436">Ligase</keyword>
<dbReference type="SUPFAM" id="SSF52210">
    <property type="entry name" value="Succinyl-CoA synthetase domains"/>
    <property type="match status" value="1"/>
</dbReference>